<keyword evidence="2" id="KW-1185">Reference proteome</keyword>
<dbReference type="Proteomes" id="UP000194137">
    <property type="component" value="Chromosome"/>
</dbReference>
<dbReference type="RefSeq" id="WP_086086871.1">
    <property type="nucleotide sequence ID" value="NZ_CP021112.1"/>
</dbReference>
<evidence type="ECO:0000313" key="2">
    <source>
        <dbReference type="Proteomes" id="UP000194137"/>
    </source>
</evidence>
<reference evidence="1 2" key="1">
    <citation type="submission" date="2017-05" db="EMBL/GenBank/DDBJ databases">
        <title>Full genome sequence of Pseudorhodoplanes sinuspersici.</title>
        <authorList>
            <person name="Dastgheib S.M.M."/>
            <person name="Shavandi M."/>
            <person name="Tirandaz H."/>
        </authorList>
    </citation>
    <scope>NUCLEOTIDE SEQUENCE [LARGE SCALE GENOMIC DNA]</scope>
    <source>
        <strain evidence="1 2">RIPI110</strain>
    </source>
</reference>
<dbReference type="AlphaFoldDB" id="A0A1W6ZMA7"/>
<accession>A0A1W6ZMA7</accession>
<evidence type="ECO:0000313" key="1">
    <source>
        <dbReference type="EMBL" id="ARP98452.1"/>
    </source>
</evidence>
<dbReference type="KEGG" id="psin:CAK95_04610"/>
<sequence>METLSLLSGPFVFLDWALPFIVFLLAALILTGNFAVKSFFDRCGIGLYGRTLCGGLVAILGLALITGFEAIATEVLIAMLVILAAMAMRRGGSREIAAANLVLAAILIPVAIIP</sequence>
<name>A0A1W6ZMA7_9HYPH</name>
<gene>
    <name evidence="1" type="ORF">CAK95_04610</name>
</gene>
<proteinExistence type="predicted"/>
<dbReference type="EMBL" id="CP021112">
    <property type="protein sequence ID" value="ARP98452.1"/>
    <property type="molecule type" value="Genomic_DNA"/>
</dbReference>
<protein>
    <submittedName>
        <fullName evidence="1">Uncharacterized protein</fullName>
    </submittedName>
</protein>
<organism evidence="1 2">
    <name type="scientific">Pseudorhodoplanes sinuspersici</name>
    <dbReference type="NCBI Taxonomy" id="1235591"/>
    <lineage>
        <taxon>Bacteria</taxon>
        <taxon>Pseudomonadati</taxon>
        <taxon>Pseudomonadota</taxon>
        <taxon>Alphaproteobacteria</taxon>
        <taxon>Hyphomicrobiales</taxon>
        <taxon>Pseudorhodoplanes</taxon>
    </lineage>
</organism>